<reference evidence="1" key="1">
    <citation type="submission" date="2014-09" db="EMBL/GenBank/DDBJ databases">
        <authorList>
            <person name="Magalhaes I.L.F."/>
            <person name="Oliveira U."/>
            <person name="Santos F.R."/>
            <person name="Vidigal T.H.D.A."/>
            <person name="Brescovit A.D."/>
            <person name="Santos A.J."/>
        </authorList>
    </citation>
    <scope>NUCLEOTIDE SEQUENCE</scope>
</reference>
<accession>A0A0K8T7T7</accession>
<evidence type="ECO:0000313" key="1">
    <source>
        <dbReference type="EMBL" id="JAG61598.1"/>
    </source>
</evidence>
<dbReference type="AlphaFoldDB" id="A0A0K8T7T7"/>
<feature type="non-terminal residue" evidence="1">
    <location>
        <position position="1"/>
    </location>
</feature>
<sequence>RHAESSYFPGESLNHPIPGTNGCCCRFDMSDGELLLLTGSRQSKKVTLPINFVMTKMPTVPGGDPVSLVAENYVPGSVTPLGSVSMKISGKQGFLNYQALTALR</sequence>
<dbReference type="EMBL" id="GBRD01004223">
    <property type="protein sequence ID" value="JAG61598.1"/>
    <property type="molecule type" value="Transcribed_RNA"/>
</dbReference>
<organism evidence="1">
    <name type="scientific">Lygus hesperus</name>
    <name type="common">Western plant bug</name>
    <dbReference type="NCBI Taxonomy" id="30085"/>
    <lineage>
        <taxon>Eukaryota</taxon>
        <taxon>Metazoa</taxon>
        <taxon>Ecdysozoa</taxon>
        <taxon>Arthropoda</taxon>
        <taxon>Hexapoda</taxon>
        <taxon>Insecta</taxon>
        <taxon>Pterygota</taxon>
        <taxon>Neoptera</taxon>
        <taxon>Paraneoptera</taxon>
        <taxon>Hemiptera</taxon>
        <taxon>Heteroptera</taxon>
        <taxon>Panheteroptera</taxon>
        <taxon>Cimicomorpha</taxon>
        <taxon>Miridae</taxon>
        <taxon>Mirini</taxon>
        <taxon>Lygus</taxon>
    </lineage>
</organism>
<proteinExistence type="predicted"/>
<protein>
    <submittedName>
        <fullName evidence="1">Uncharacterized protein</fullName>
    </submittedName>
</protein>
<feature type="non-terminal residue" evidence="1">
    <location>
        <position position="104"/>
    </location>
</feature>
<name>A0A0K8T7T7_LYGHE</name>